<feature type="domain" description="EGF-like" evidence="16">
    <location>
        <begin position="291"/>
        <end position="329"/>
    </location>
</feature>
<evidence type="ECO:0000256" key="3">
    <source>
        <dbReference type="ARBA" id="ARBA00022536"/>
    </source>
</evidence>
<accession>A0A8D8WXU2</accession>
<evidence type="ECO:0000256" key="8">
    <source>
        <dbReference type="ARBA" id="ARBA00023157"/>
    </source>
</evidence>
<evidence type="ECO:0000256" key="7">
    <source>
        <dbReference type="ARBA" id="ARBA00023136"/>
    </source>
</evidence>
<evidence type="ECO:0000256" key="6">
    <source>
        <dbReference type="ARBA" id="ARBA00022737"/>
    </source>
</evidence>
<feature type="repeat" description="LDL-receptor class B" evidence="12">
    <location>
        <begin position="463"/>
        <end position="507"/>
    </location>
</feature>
<dbReference type="InterPro" id="IPR023415">
    <property type="entry name" value="LDLR_class-A_CS"/>
</dbReference>
<feature type="repeat" description="LDL-receptor class B" evidence="12">
    <location>
        <begin position="65"/>
        <end position="110"/>
    </location>
</feature>
<feature type="transmembrane region" description="Helical" evidence="14">
    <location>
        <begin position="1388"/>
        <end position="1407"/>
    </location>
</feature>
<feature type="repeat" description="LDL-receptor class B" evidence="12">
    <location>
        <begin position="200"/>
        <end position="242"/>
    </location>
</feature>
<dbReference type="PANTHER" id="PTHR46513">
    <property type="entry name" value="VITELLOGENIN RECEPTOR-LIKE PROTEIN-RELATED-RELATED"/>
    <property type="match status" value="1"/>
</dbReference>
<dbReference type="GO" id="GO:0005886">
    <property type="term" value="C:plasma membrane"/>
    <property type="evidence" value="ECO:0007669"/>
    <property type="project" value="UniProtKB-SubCell"/>
</dbReference>
<dbReference type="SUPFAM" id="SSF57184">
    <property type="entry name" value="Growth factor receptor domain"/>
    <property type="match status" value="1"/>
</dbReference>
<evidence type="ECO:0000256" key="1">
    <source>
        <dbReference type="ARBA" id="ARBA00004251"/>
    </source>
</evidence>
<feature type="domain" description="EGF-like" evidence="16">
    <location>
        <begin position="907"/>
        <end position="947"/>
    </location>
</feature>
<dbReference type="FunFam" id="2.120.10.30:FF:000001">
    <property type="entry name" value="Low-density lipoprotein receptor-related protein 6"/>
    <property type="match status" value="1"/>
</dbReference>
<evidence type="ECO:0000256" key="4">
    <source>
        <dbReference type="ARBA" id="ARBA00022583"/>
    </source>
</evidence>
<dbReference type="PRINTS" id="PR00261">
    <property type="entry name" value="LDLRECEPTOR"/>
</dbReference>
<feature type="domain" description="EGF-like" evidence="16">
    <location>
        <begin position="1215"/>
        <end position="1250"/>
    </location>
</feature>
<keyword evidence="17" id="KW-0449">Lipoprotein</keyword>
<feature type="chain" id="PRO_5036262445" evidence="15">
    <location>
        <begin position="24"/>
        <end position="1541"/>
    </location>
</feature>
<dbReference type="Gene3D" id="2.120.10.30">
    <property type="entry name" value="TolB, C-terminal domain"/>
    <property type="match status" value="4"/>
</dbReference>
<feature type="disulfide bond" evidence="11">
    <location>
        <begin position="1262"/>
        <end position="1280"/>
    </location>
</feature>
<dbReference type="PANTHER" id="PTHR46513:SF41">
    <property type="entry name" value="LOW-DENSITY LIPOPROTEIN RECEPTOR-RELATED PROTEIN"/>
    <property type="match status" value="1"/>
</dbReference>
<dbReference type="InterPro" id="IPR009030">
    <property type="entry name" value="Growth_fac_rcpt_cys_sf"/>
</dbReference>
<dbReference type="SMART" id="SM00135">
    <property type="entry name" value="LY"/>
    <property type="match status" value="19"/>
</dbReference>
<organism evidence="17">
    <name type="scientific">Cacopsylla melanoneura</name>
    <dbReference type="NCBI Taxonomy" id="428564"/>
    <lineage>
        <taxon>Eukaryota</taxon>
        <taxon>Metazoa</taxon>
        <taxon>Ecdysozoa</taxon>
        <taxon>Arthropoda</taxon>
        <taxon>Hexapoda</taxon>
        <taxon>Insecta</taxon>
        <taxon>Pterygota</taxon>
        <taxon>Neoptera</taxon>
        <taxon>Paraneoptera</taxon>
        <taxon>Hemiptera</taxon>
        <taxon>Sternorrhyncha</taxon>
        <taxon>Psylloidea</taxon>
        <taxon>Psyllidae</taxon>
        <taxon>Psyllinae</taxon>
        <taxon>Cacopsylla</taxon>
    </lineage>
</organism>
<sequence length="1541" mass="173754">MMLQNVKWWWIFLVLKALNYVSGQMLLFATSKDIRIANLSRPLKPVTLIKDLEEGAAIDYYYKKSLVCWTDHGTEMISCCTFDGNHIGNRHNVITNGLITPDGLAIDWVTEKLYWTDSETNKLEVSSLDGSKRKVLYWDDIDQPRAIALVPQESIMFWTDWGEVPKIEKGAMNGDPRHRKVIVDSTIFWPNGIAIDFTSRLLYWIDGRLTFIEVMDYDGRNRRKIAEKEILYPFALSMFRDKLYWTDWKTWSIHVFDKRANQSARELLHVDLVPMDLRVWDSSRQPEHPNPCAQNNGGCSDLCLLAPYEPGYTCACPTGVRLLNNVTCANGSQEMLLLVQRTDICKISLDTPDHTNVMLPVVGVKHAIAIDYDPVGEHLYWTDDEARTIRRIKLDGTGQQDVITIEVEHPDGVAVDWVARNLYWTDTGTDRIEVSRLDGAHRKVLVNTDLVEPRAIALSPGHGFLFWSDWNEKRPKIERSMLSGGERVVLVKEKLGWPNGVTLDVENEKLYWCDAKTDKIEMIDFDGGNRRELINENLPHVFGISLLGDYVYWTDWQRRSIDRVNKVTGNDREIIIEPLANIMGLKGIGHSVPNVTNPCAAPHNGNCSHLCFYLGPGNGHKCACAIGYELSSADLVTCFVPEAFLVMSRSDSILRGSTENDVNNALIPLQNVREIRSIDAWIGRNEIYWADAKVRTIGRAHINGSNYERLVDYGIQSVESVCVDWIAGNLYWSDTFYKRIEVTRLAPHARYRRVLIWNNLYEPRSICVVPALGLMLWSDWSAGNAGTIERSALDGTARSVLTHKVKANSLTVNYDEKRVYYVNLLLSSIESMDFEGKNKVVLVANIEDKPVTLTLYRNEIFYSNWDKKTIEKIDKSSRTRSLIYKQSDKEINDMLIYHPSRQVGWNKCSLSNNECPYLCLVSPNPRGGLSYRCECPTHYTMVNGTCTPPTSYLIYAQRNILSRLVTDPAQCPDSPYEIPNVKNIKALDFDPLGRQIYWIDSKLQAIKRASENGSSVEIFYNTNTYTTFQILFDLVVDAYNGILFYTCANTNAIYGIKMSNKSEQYIVYKGGEGVKPRHLALHQDRGLLFWSDLNEKHNIVRCRIDGAKKLIIAGDLLHVTSVTVDTELHNVYFSYNGIVEMTDLNGNNRQVLIKTNLKHVMSLTVHGPNLVYLDREEQIIESVHKLNASNRHIVLSHVPHLIDIVHAGPVNVQHVCYQSPCSHYCLAVDGQVQCACPHELNLHDNLKSCLKQESCTPDKFKCASGECIPSVWHCDNQPDCIDSSDETDCVAKCDISEFRCLSGGQCIDSKLRCDGVPQCTDASDEQSCCSQTASFVCTSGQCIRTSLICDGIPHCTDGTDEAGTACELSPQNHHLDPYDEMSASSLNLITSLVVFIVLFSFVMFLYYNFRYKKSLSPPPTTNIALSNQPLRHVLPPPPRLSSLPPSSSSSYHHAQSSTSLLCYPLNPPPSPATTIQREEYCCPRYQPPPPTPCSTDVCDESDCNYNDPYPPPPPSPTSHSELNSSSEGGSLGSHSSDDGYS</sequence>
<dbReference type="FunFam" id="2.120.10.30:FF:000241">
    <property type="entry name" value="Low-density lipoprotein receptor-related protein 6"/>
    <property type="match status" value="1"/>
</dbReference>
<dbReference type="Pfam" id="PF00058">
    <property type="entry name" value="Ldl_recept_b"/>
    <property type="match status" value="7"/>
</dbReference>
<dbReference type="SUPFAM" id="SSF63825">
    <property type="entry name" value="YWTD domain"/>
    <property type="match status" value="4"/>
</dbReference>
<evidence type="ECO:0000256" key="10">
    <source>
        <dbReference type="ARBA" id="ARBA00023180"/>
    </source>
</evidence>
<feature type="region of interest" description="Disordered" evidence="13">
    <location>
        <begin position="1504"/>
        <end position="1541"/>
    </location>
</feature>
<dbReference type="InterPro" id="IPR002172">
    <property type="entry name" value="LDrepeatLR_classA_rpt"/>
</dbReference>
<dbReference type="EMBL" id="HBUF01240104">
    <property type="protein sequence ID" value="CAG6676533.1"/>
    <property type="molecule type" value="Transcribed_RNA"/>
</dbReference>
<keyword evidence="8 11" id="KW-1015">Disulfide bond</keyword>
<dbReference type="SMART" id="SM00192">
    <property type="entry name" value="LDLa"/>
    <property type="match status" value="3"/>
</dbReference>
<evidence type="ECO:0000313" key="17">
    <source>
        <dbReference type="EMBL" id="CAG6676532.1"/>
    </source>
</evidence>
<dbReference type="EMBL" id="HBUF01590392">
    <property type="protein sequence ID" value="CAG6773162.1"/>
    <property type="molecule type" value="Transcribed_RNA"/>
</dbReference>
<feature type="compositionally biased region" description="Low complexity" evidence="13">
    <location>
        <begin position="1440"/>
        <end position="1452"/>
    </location>
</feature>
<proteinExistence type="predicted"/>
<dbReference type="PROSITE" id="PS50068">
    <property type="entry name" value="LDLRA_2"/>
    <property type="match status" value="3"/>
</dbReference>
<feature type="compositionally biased region" description="Low complexity" evidence="13">
    <location>
        <begin position="1518"/>
        <end position="1541"/>
    </location>
</feature>
<feature type="disulfide bond" evidence="11">
    <location>
        <begin position="1255"/>
        <end position="1267"/>
    </location>
</feature>
<evidence type="ECO:0000256" key="13">
    <source>
        <dbReference type="SAM" id="MobiDB-lite"/>
    </source>
</evidence>
<dbReference type="PROSITE" id="PS01209">
    <property type="entry name" value="LDLRA_1"/>
    <property type="match status" value="2"/>
</dbReference>
<keyword evidence="4" id="KW-0254">Endocytosis</keyword>
<feature type="disulfide bond" evidence="11">
    <location>
        <begin position="1337"/>
        <end position="1355"/>
    </location>
</feature>
<dbReference type="FunFam" id="2.120.10.30:FF:000008">
    <property type="entry name" value="Low-density lipoprotein receptor-related protein 4"/>
    <property type="match status" value="1"/>
</dbReference>
<keyword evidence="2" id="KW-1003">Cell membrane</keyword>
<dbReference type="Pfam" id="PF00057">
    <property type="entry name" value="Ldl_recept_a"/>
    <property type="match status" value="3"/>
</dbReference>
<dbReference type="Gene3D" id="4.10.400.10">
    <property type="entry name" value="Low-density Lipoprotein Receptor"/>
    <property type="match status" value="3"/>
</dbReference>
<keyword evidence="14" id="KW-0812">Transmembrane</keyword>
<dbReference type="PROSITE" id="PS51120">
    <property type="entry name" value="LDLRB"/>
    <property type="match status" value="9"/>
</dbReference>
<evidence type="ECO:0000259" key="16">
    <source>
        <dbReference type="SMART" id="SM00181"/>
    </source>
</evidence>
<dbReference type="SMART" id="SM00181">
    <property type="entry name" value="EGF"/>
    <property type="match status" value="4"/>
</dbReference>
<comment type="subcellular location">
    <subcellularLocation>
        <location evidence="1">Cell membrane</location>
        <topology evidence="1">Single-pass type I membrane protein</topology>
    </subcellularLocation>
</comment>
<comment type="caution">
    <text evidence="11">Lacks conserved residue(s) required for the propagation of feature annotation.</text>
</comment>
<keyword evidence="6" id="KW-0677">Repeat</keyword>
<feature type="disulfide bond" evidence="11">
    <location>
        <begin position="1313"/>
        <end position="1328"/>
    </location>
</feature>
<dbReference type="InterPro" id="IPR011042">
    <property type="entry name" value="6-blade_b-propeller_TolB-like"/>
</dbReference>
<keyword evidence="5 15" id="KW-0732">Signal</keyword>
<evidence type="ECO:0000256" key="14">
    <source>
        <dbReference type="SAM" id="Phobius"/>
    </source>
</evidence>
<reference evidence="17" key="1">
    <citation type="submission" date="2021-05" db="EMBL/GenBank/DDBJ databases">
        <authorList>
            <person name="Alioto T."/>
            <person name="Alioto T."/>
            <person name="Gomez Garrido J."/>
        </authorList>
    </citation>
    <scope>NUCLEOTIDE SEQUENCE</scope>
</reference>
<keyword evidence="7 14" id="KW-0472">Membrane</keyword>
<feature type="repeat" description="LDL-receptor class B" evidence="12">
    <location>
        <begin position="377"/>
        <end position="419"/>
    </location>
</feature>
<evidence type="ECO:0000256" key="12">
    <source>
        <dbReference type="PROSITE-ProRule" id="PRU00461"/>
    </source>
</evidence>
<dbReference type="InterPro" id="IPR000033">
    <property type="entry name" value="LDLR_classB_rpt"/>
</dbReference>
<dbReference type="CDD" id="cd00112">
    <property type="entry name" value="LDLa"/>
    <property type="match status" value="3"/>
</dbReference>
<evidence type="ECO:0000256" key="11">
    <source>
        <dbReference type="PROSITE-ProRule" id="PRU00124"/>
    </source>
</evidence>
<feature type="repeat" description="LDL-receptor class B" evidence="12">
    <location>
        <begin position="154"/>
        <end position="199"/>
    </location>
</feature>
<dbReference type="SUPFAM" id="SSF57424">
    <property type="entry name" value="LDL receptor-like module"/>
    <property type="match status" value="3"/>
</dbReference>
<evidence type="ECO:0000256" key="9">
    <source>
        <dbReference type="ARBA" id="ARBA00023170"/>
    </source>
</evidence>
<dbReference type="GO" id="GO:0006897">
    <property type="term" value="P:endocytosis"/>
    <property type="evidence" value="ECO:0007669"/>
    <property type="project" value="UniProtKB-KW"/>
</dbReference>
<dbReference type="Pfam" id="PF14670">
    <property type="entry name" value="FXa_inhibition"/>
    <property type="match status" value="1"/>
</dbReference>
<feature type="region of interest" description="Disordered" evidence="13">
    <location>
        <begin position="1429"/>
        <end position="1452"/>
    </location>
</feature>
<feature type="repeat" description="LDL-receptor class B" evidence="12">
    <location>
        <begin position="111"/>
        <end position="153"/>
    </location>
</feature>
<dbReference type="InterPro" id="IPR000742">
    <property type="entry name" value="EGF"/>
</dbReference>
<evidence type="ECO:0000256" key="2">
    <source>
        <dbReference type="ARBA" id="ARBA00022475"/>
    </source>
</evidence>
<feature type="domain" description="EGF-like" evidence="16">
    <location>
        <begin position="598"/>
        <end position="639"/>
    </location>
</feature>
<evidence type="ECO:0000256" key="15">
    <source>
        <dbReference type="SAM" id="SignalP"/>
    </source>
</evidence>
<keyword evidence="9 17" id="KW-0675">Receptor</keyword>
<dbReference type="EMBL" id="HBUF01240103">
    <property type="protein sequence ID" value="CAG6676532.1"/>
    <property type="molecule type" value="Transcribed_RNA"/>
</dbReference>
<dbReference type="InterPro" id="IPR050778">
    <property type="entry name" value="Cueball_EGF_LRP_Nidogen"/>
</dbReference>
<feature type="repeat" description="LDL-receptor class B" evidence="12">
    <location>
        <begin position="420"/>
        <end position="462"/>
    </location>
</feature>
<feature type="signal peptide" evidence="15">
    <location>
        <begin position="1"/>
        <end position="23"/>
    </location>
</feature>
<protein>
    <submittedName>
        <fullName evidence="17">Low-density lipoprotein receptor-related protein 6</fullName>
    </submittedName>
</protein>
<keyword evidence="3" id="KW-0245">EGF-like domain</keyword>
<dbReference type="InterPro" id="IPR036055">
    <property type="entry name" value="LDL_receptor-like_sf"/>
</dbReference>
<feature type="disulfide bond" evidence="11">
    <location>
        <begin position="1274"/>
        <end position="1289"/>
    </location>
</feature>
<evidence type="ECO:0000256" key="5">
    <source>
        <dbReference type="ARBA" id="ARBA00022729"/>
    </source>
</evidence>
<keyword evidence="14" id="KW-1133">Transmembrane helix</keyword>
<keyword evidence="10" id="KW-0325">Glycoprotein</keyword>
<name>A0A8D8WXU2_9HEMI</name>
<feature type="repeat" description="LDL-receptor class B" evidence="12">
    <location>
        <begin position="685"/>
        <end position="727"/>
    </location>
</feature>
<feature type="repeat" description="LDL-receptor class B" evidence="12">
    <location>
        <begin position="508"/>
        <end position="550"/>
    </location>
</feature>